<organism evidence="1 2">
    <name type="scientific">Hallerella succinigenes</name>
    <dbReference type="NCBI Taxonomy" id="1896222"/>
    <lineage>
        <taxon>Bacteria</taxon>
        <taxon>Pseudomonadati</taxon>
        <taxon>Fibrobacterota</taxon>
        <taxon>Fibrobacteria</taxon>
        <taxon>Fibrobacterales</taxon>
        <taxon>Fibrobacteraceae</taxon>
        <taxon>Hallerella</taxon>
    </lineage>
</organism>
<dbReference type="OrthoDB" id="9810663at2"/>
<comment type="caution">
    <text evidence="1">The sequence shown here is derived from an EMBL/GenBank/DDBJ whole genome shotgun (WGS) entry which is preliminary data.</text>
</comment>
<dbReference type="RefSeq" id="WP_106520349.1">
    <property type="nucleotide sequence ID" value="NZ_PGEX01000001.1"/>
</dbReference>
<sequence>MDSFKARMDIRGFLRFSKELAEKFKLKTAVYADLMVDKVGGRIAIIPTSKLKATSFRILPSNGTYLLYLRGAMNVVGMKVVSGDVELTKEDDKIIFQKKNSKKTGAWELFACRNSAGLPMISIDARGTMILDKRCITALNTIKNSTATPEFDPKKKTFKLTFGKKGLLNIRTIESHASLSMMGTFHSFGVKLPESHVRYCVQISGNVMTFKL</sequence>
<reference evidence="1 2" key="1">
    <citation type="submission" date="2017-11" db="EMBL/GenBank/DDBJ databases">
        <title>Animal gut microbial communities from fecal samples from Wisconsin, USA.</title>
        <authorList>
            <person name="Neumann A."/>
        </authorList>
    </citation>
    <scope>NUCLEOTIDE SEQUENCE [LARGE SCALE GENOMIC DNA]</scope>
    <source>
        <strain evidence="1 2">UWS3</strain>
    </source>
</reference>
<evidence type="ECO:0000313" key="2">
    <source>
        <dbReference type="Proteomes" id="UP000231134"/>
    </source>
</evidence>
<name>A0A2M9A5B5_9BACT</name>
<keyword evidence="2" id="KW-1185">Reference proteome</keyword>
<evidence type="ECO:0000313" key="1">
    <source>
        <dbReference type="EMBL" id="PJJ40905.1"/>
    </source>
</evidence>
<protein>
    <submittedName>
        <fullName evidence="1">Uncharacterized protein</fullName>
    </submittedName>
</protein>
<proteinExistence type="predicted"/>
<dbReference type="Proteomes" id="UP000231134">
    <property type="component" value="Unassembled WGS sequence"/>
</dbReference>
<accession>A0A2M9A5B5</accession>
<dbReference type="EMBL" id="PGEX01000001">
    <property type="protein sequence ID" value="PJJ40905.1"/>
    <property type="molecule type" value="Genomic_DNA"/>
</dbReference>
<gene>
    <name evidence="1" type="ORF">BGX16_0857</name>
</gene>
<dbReference type="AlphaFoldDB" id="A0A2M9A5B5"/>